<feature type="transmembrane region" description="Helical" evidence="1">
    <location>
        <begin position="79"/>
        <end position="102"/>
    </location>
</feature>
<feature type="transmembrane region" description="Helical" evidence="1">
    <location>
        <begin position="167"/>
        <end position="188"/>
    </location>
</feature>
<comment type="caution">
    <text evidence="2">The sequence shown here is derived from an EMBL/GenBank/DDBJ whole genome shotgun (WGS) entry which is preliminary data.</text>
</comment>
<proteinExistence type="predicted"/>
<dbReference type="AlphaFoldDB" id="A0A2B7WNS9"/>
<organism evidence="2 3">
    <name type="scientific">Blastomyces parvus</name>
    <dbReference type="NCBI Taxonomy" id="2060905"/>
    <lineage>
        <taxon>Eukaryota</taxon>
        <taxon>Fungi</taxon>
        <taxon>Dikarya</taxon>
        <taxon>Ascomycota</taxon>
        <taxon>Pezizomycotina</taxon>
        <taxon>Eurotiomycetes</taxon>
        <taxon>Eurotiomycetidae</taxon>
        <taxon>Onygenales</taxon>
        <taxon>Ajellomycetaceae</taxon>
        <taxon>Blastomyces</taxon>
    </lineage>
</organism>
<gene>
    <name evidence="2" type="ORF">GX51_06938</name>
</gene>
<keyword evidence="1" id="KW-1133">Transmembrane helix</keyword>
<feature type="transmembrane region" description="Helical" evidence="1">
    <location>
        <begin position="36"/>
        <end position="59"/>
    </location>
</feature>
<evidence type="ECO:0000256" key="1">
    <source>
        <dbReference type="SAM" id="Phobius"/>
    </source>
</evidence>
<keyword evidence="1" id="KW-0472">Membrane</keyword>
<name>A0A2B7WNS9_9EURO</name>
<feature type="transmembrane region" description="Helical" evidence="1">
    <location>
        <begin position="118"/>
        <end position="135"/>
    </location>
</feature>
<keyword evidence="1" id="KW-0812">Transmembrane</keyword>
<accession>A0A2B7WNS9</accession>
<keyword evidence="3" id="KW-1185">Reference proteome</keyword>
<feature type="transmembrane region" description="Helical" evidence="1">
    <location>
        <begin position="6"/>
        <end position="24"/>
    </location>
</feature>
<reference evidence="2 3" key="1">
    <citation type="submission" date="2017-10" db="EMBL/GenBank/DDBJ databases">
        <title>Comparative genomics in systemic dimorphic fungi from Ajellomycetaceae.</title>
        <authorList>
            <person name="Munoz J.F."/>
            <person name="Mcewen J.G."/>
            <person name="Clay O.K."/>
            <person name="Cuomo C.A."/>
        </authorList>
    </citation>
    <scope>NUCLEOTIDE SEQUENCE [LARGE SCALE GENOMIC DNA]</scope>
    <source>
        <strain evidence="2 3">UAMH130</strain>
    </source>
</reference>
<evidence type="ECO:0000313" key="2">
    <source>
        <dbReference type="EMBL" id="PGG98218.1"/>
    </source>
</evidence>
<dbReference type="Proteomes" id="UP000224080">
    <property type="component" value="Unassembled WGS sequence"/>
</dbReference>
<dbReference type="EMBL" id="PDNC01000125">
    <property type="protein sequence ID" value="PGG98218.1"/>
    <property type="molecule type" value="Genomic_DNA"/>
</dbReference>
<sequence length="323" mass="36368">MWLMLWPIAFWIVAVAFAGSLFYIRHRVKWPRTEAVLSVIFALLNSAVIVLLCYQWVRYELDFDKLNRQHPNIINTQCIISHAILFSSIGISIIGCTSYFFAKRTLSKRKLHTDNSKIQLLLCSFAMGGAWMITYPSSQAKDSQAGFRELLESGNHEELRSRLRGLANLHICLAVFAWLMVYGGLYALTRALRSIQYLASDSFFRAHLRRHGISIPAHPPRRAYEAEYGDLQAEFFGNRALVELRSFDHHPTVLPEANATPHPPRRSLAPLTEIPSLRLPPPVFLGDEGFSPGLVSVDTFVLDAPWTSPRSIASSISGQSSVT</sequence>
<dbReference type="OrthoDB" id="4187095at2759"/>
<evidence type="ECO:0000313" key="3">
    <source>
        <dbReference type="Proteomes" id="UP000224080"/>
    </source>
</evidence>
<protein>
    <submittedName>
        <fullName evidence="2">Uncharacterized protein</fullName>
    </submittedName>
</protein>